<evidence type="ECO:0000256" key="1">
    <source>
        <dbReference type="ARBA" id="ARBA00004604"/>
    </source>
</evidence>
<evidence type="ECO:0000313" key="9">
    <source>
        <dbReference type="EMBL" id="KAJ8473684.1"/>
    </source>
</evidence>
<feature type="compositionally biased region" description="Acidic residues" evidence="7">
    <location>
        <begin position="676"/>
        <end position="686"/>
    </location>
</feature>
<dbReference type="PANTHER" id="PTHR23183:SF0">
    <property type="entry name" value="NUCLEOLAR PROTEIN 14"/>
    <property type="match status" value="1"/>
</dbReference>
<keyword evidence="10" id="KW-1185">Reference proteome</keyword>
<gene>
    <name evidence="9" type="ORF">ONZ51_g7723</name>
</gene>
<feature type="compositionally biased region" description="Low complexity" evidence="7">
    <location>
        <begin position="651"/>
        <end position="668"/>
    </location>
</feature>
<feature type="compositionally biased region" description="Acidic residues" evidence="7">
    <location>
        <begin position="734"/>
        <end position="762"/>
    </location>
</feature>
<dbReference type="PROSITE" id="PS50172">
    <property type="entry name" value="BRCT"/>
    <property type="match status" value="3"/>
</dbReference>
<feature type="compositionally biased region" description="Acidic residues" evidence="7">
    <location>
        <begin position="770"/>
        <end position="785"/>
    </location>
</feature>
<dbReference type="InterPro" id="IPR007276">
    <property type="entry name" value="Nop14"/>
</dbReference>
<name>A0AAD7TS49_9APHY</name>
<dbReference type="EMBL" id="JAPEVG010000213">
    <property type="protein sequence ID" value="KAJ8473684.1"/>
    <property type="molecule type" value="Genomic_DNA"/>
</dbReference>
<feature type="compositionally biased region" description="Basic residues" evidence="7">
    <location>
        <begin position="792"/>
        <end position="803"/>
    </location>
</feature>
<keyword evidence="3" id="KW-0690">Ribosome biogenesis</keyword>
<comment type="function">
    <text evidence="6">Involved in nucleolar processing of pre-18S ribosomal RNA. Has a role in the nuclear export of 40S pre-ribosomal subunit to the cytoplasm.</text>
</comment>
<dbReference type="InterPro" id="IPR001357">
    <property type="entry name" value="BRCT_dom"/>
</dbReference>
<feature type="region of interest" description="Disordered" evidence="7">
    <location>
        <begin position="1233"/>
        <end position="1256"/>
    </location>
</feature>
<accession>A0AAD7TS49</accession>
<comment type="subcellular location">
    <subcellularLocation>
        <location evidence="1">Nucleus</location>
        <location evidence="1">Nucleolus</location>
    </subcellularLocation>
</comment>
<evidence type="ECO:0000313" key="10">
    <source>
        <dbReference type="Proteomes" id="UP001215151"/>
    </source>
</evidence>
<protein>
    <recommendedName>
        <fullName evidence="8">BRCT domain-containing protein</fullName>
    </recommendedName>
</protein>
<dbReference type="AlphaFoldDB" id="A0AAD7TS49"/>
<proteinExistence type="inferred from homology"/>
<feature type="compositionally biased region" description="Basic and acidic residues" evidence="7">
    <location>
        <begin position="1233"/>
        <end position="1248"/>
    </location>
</feature>
<keyword evidence="4" id="KW-0698">rRNA processing</keyword>
<dbReference type="CDD" id="cd18436">
    <property type="entry name" value="BRCT_BRC1_like_rpt2"/>
    <property type="match status" value="1"/>
</dbReference>
<reference evidence="9" key="1">
    <citation type="submission" date="2022-11" db="EMBL/GenBank/DDBJ databases">
        <title>Genome Sequence of Cubamyces cubensis.</title>
        <authorList>
            <person name="Buettner E."/>
        </authorList>
    </citation>
    <scope>NUCLEOTIDE SEQUENCE</scope>
    <source>
        <strain evidence="9">MPL-01</strain>
    </source>
</reference>
<feature type="compositionally biased region" description="Polar residues" evidence="7">
    <location>
        <begin position="482"/>
        <end position="493"/>
    </location>
</feature>
<feature type="domain" description="BRCT" evidence="8">
    <location>
        <begin position="94"/>
        <end position="174"/>
    </location>
</feature>
<dbReference type="PANTHER" id="PTHR23183">
    <property type="entry name" value="NOP14"/>
    <property type="match status" value="1"/>
</dbReference>
<dbReference type="SMART" id="SM00292">
    <property type="entry name" value="BRCT"/>
    <property type="match status" value="4"/>
</dbReference>
<evidence type="ECO:0000256" key="4">
    <source>
        <dbReference type="ARBA" id="ARBA00022552"/>
    </source>
</evidence>
<comment type="caution">
    <text evidence="9">The sequence shown here is derived from an EMBL/GenBank/DDBJ whole genome shotgun (WGS) entry which is preliminary data.</text>
</comment>
<evidence type="ECO:0000256" key="3">
    <source>
        <dbReference type="ARBA" id="ARBA00022517"/>
    </source>
</evidence>
<evidence type="ECO:0000256" key="6">
    <source>
        <dbReference type="ARBA" id="ARBA00024695"/>
    </source>
</evidence>
<feature type="region of interest" description="Disordered" evidence="7">
    <location>
        <begin position="192"/>
        <end position="212"/>
    </location>
</feature>
<feature type="compositionally biased region" description="Basic residues" evidence="7">
    <location>
        <begin position="691"/>
        <end position="701"/>
    </location>
</feature>
<evidence type="ECO:0000256" key="5">
    <source>
        <dbReference type="ARBA" id="ARBA00023242"/>
    </source>
</evidence>
<keyword evidence="5" id="KW-0539">Nucleus</keyword>
<dbReference type="InterPro" id="IPR036420">
    <property type="entry name" value="BRCT_dom_sf"/>
</dbReference>
<feature type="region of interest" description="Disordered" evidence="7">
    <location>
        <begin position="476"/>
        <end position="521"/>
    </location>
</feature>
<dbReference type="SUPFAM" id="SSF52113">
    <property type="entry name" value="BRCT domain"/>
    <property type="match status" value="3"/>
</dbReference>
<comment type="similarity">
    <text evidence="2">Belongs to the NOP14 family.</text>
</comment>
<dbReference type="GO" id="GO:0030692">
    <property type="term" value="C:Noc4p-Nop14p complex"/>
    <property type="evidence" value="ECO:0007669"/>
    <property type="project" value="TreeGrafter"/>
</dbReference>
<dbReference type="GO" id="GO:0032040">
    <property type="term" value="C:small-subunit processome"/>
    <property type="evidence" value="ECO:0007669"/>
    <property type="project" value="InterPro"/>
</dbReference>
<dbReference type="Gene3D" id="3.40.50.10190">
    <property type="entry name" value="BRCT domain"/>
    <property type="match status" value="3"/>
</dbReference>
<evidence type="ECO:0000256" key="2">
    <source>
        <dbReference type="ARBA" id="ARBA00007466"/>
    </source>
</evidence>
<evidence type="ECO:0000259" key="8">
    <source>
        <dbReference type="PROSITE" id="PS50172"/>
    </source>
</evidence>
<feature type="region of interest" description="Disordered" evidence="7">
    <location>
        <begin position="561"/>
        <end position="811"/>
    </location>
</feature>
<feature type="domain" description="BRCT" evidence="8">
    <location>
        <begin position="1"/>
        <end position="93"/>
    </location>
</feature>
<dbReference type="Pfam" id="PF12738">
    <property type="entry name" value="PTCB-BRCT"/>
    <property type="match status" value="2"/>
</dbReference>
<dbReference type="GO" id="GO:0030490">
    <property type="term" value="P:maturation of SSU-rRNA"/>
    <property type="evidence" value="ECO:0007669"/>
    <property type="project" value="TreeGrafter"/>
</dbReference>
<evidence type="ECO:0000256" key="7">
    <source>
        <dbReference type="SAM" id="MobiDB-lite"/>
    </source>
</evidence>
<dbReference type="Proteomes" id="UP001215151">
    <property type="component" value="Unassembled WGS sequence"/>
</dbReference>
<sequence>MSQSVFEGVCYYVSETLPQNQRDQLKEVLDARGATPVTAVTDPKLTHFITSTIALEDFVEALPEDSPAHVVTPRWVERSAILASLQDPEYYSPDPAYLFSGVTAAATDLSQADCELMSAAITALGGQWRSALTRDVTHLFALGPGSAKYETAMHFKEQTGVCILVPHWFDDTVRLGIRDLPTRNYEWPEPRVFQQRPEGRTPQEDVDYEPPPERMMLYDTASMSNEEQSKSKPAARNVWNGKRILLGISLDLSSNQRKALSADITRQGGKVVELKLSKSASDAERAQEELEKLDEADVFVTRYRTGAAYAKAYKRKLTIGTLAWLWYVRASGTLTRPADQLLHYPIPDKPAEGFSKEVITVTNYTGKDREYLKKLITLMGGEFTASMSAERNTIVVAAYLHGTKTDKATSWSIPIVNHTWIEDCFVQWRRLTPAREKYIVFPPGVDFSTVLAERGLGRIAWDPAQLEEMFRAAEAGTGTGVNGQTSPGSTKRVSASPKKVKKDRHVSQRDAGEVPMGTAASAVEVEEAVTINEDGGEGEGEVSLGGQMDVDADFASLEKEGPPLETMDVDEEGAGPSKPPLSKRGPPSKSTAKEAGPSAEATTKRRLVRRFTSRTTDDDGETAPTASPKSKAPVRTYGSAKVSRDKPIDISASSPLSSPSPVKKPPQSTRQPAPAPDEDVVMEDTSEVQPRPKKDKMKKKGPPGVRVTKVLDANAPEEPAKRRPIDILLQSGTDSDEEDQDEEGSTDGSEDSGDEDSDEEDGSVAHEFESAEEDSGEEDGEDGESEALVQSSRKRRTKSKSKPAKKELPYTFPCPDTHDEFLEIVEDIDDEDIPTVVKRIRALHHPSLAEENKFKLQRLNTVLIEHILYITSPPTPRFTLLSSLLPHLGALTKTYPIQSAEAFVDKLNLMHKNLKRGLSKGATDPEAKTWPGLPELSLLRVIGQLWPTSDMNHAVISPARLLMGSYLGLCRVRSLQDIASGLFLCSLFMHYERLSKRFVPEAINFLVNSLLHLAPHSYQDASSLPGNFPLQDFRTPLTRPLALDAKKAKKLSLGKPDLGQCLSENELDEQAKVDLLGLSLDLLSKFADMYKGLDGFVELYNPIQDIVGSVKIDSLPADLTTRVHSLRDTLSRLLKFALQARRPLRLQAHKPIPIPTYVPKFEHTTSNYLRNRDPDHERNEAAKLRAQYKQERKGAIRELRKDARFLAAEQQKKQKEKDREYNERMKRVFGSLESERAEEKAMEREKMKEKRRAGRK</sequence>
<dbReference type="Pfam" id="PF04147">
    <property type="entry name" value="Nop14"/>
    <property type="match status" value="1"/>
</dbReference>
<feature type="domain" description="BRCT" evidence="8">
    <location>
        <begin position="349"/>
        <end position="425"/>
    </location>
</feature>
<organism evidence="9 10">
    <name type="scientific">Trametes cubensis</name>
    <dbReference type="NCBI Taxonomy" id="1111947"/>
    <lineage>
        <taxon>Eukaryota</taxon>
        <taxon>Fungi</taxon>
        <taxon>Dikarya</taxon>
        <taxon>Basidiomycota</taxon>
        <taxon>Agaricomycotina</taxon>
        <taxon>Agaricomycetes</taxon>
        <taxon>Polyporales</taxon>
        <taxon>Polyporaceae</taxon>
        <taxon>Trametes</taxon>
    </lineage>
</organism>